<dbReference type="EMBL" id="JBBCAQ010000037">
    <property type="protein sequence ID" value="KAK7573453.1"/>
    <property type="molecule type" value="Genomic_DNA"/>
</dbReference>
<proteinExistence type="inferred from homology"/>
<dbReference type="GO" id="GO:0046872">
    <property type="term" value="F:metal ion binding"/>
    <property type="evidence" value="ECO:0007669"/>
    <property type="project" value="UniProtKB-KW"/>
</dbReference>
<evidence type="ECO:0000256" key="7">
    <source>
        <dbReference type="ARBA" id="ARBA00025769"/>
    </source>
</evidence>
<dbReference type="PANTHER" id="PTHR13058">
    <property type="entry name" value="THREE PRIME REPAIR EXONUCLEASE 1, 2"/>
    <property type="match status" value="1"/>
</dbReference>
<dbReference type="InterPro" id="IPR036397">
    <property type="entry name" value="RNaseH_sf"/>
</dbReference>
<name>A0AAN9T7T3_9HEMI</name>
<dbReference type="InterPro" id="IPR013520">
    <property type="entry name" value="Ribonucl_H"/>
</dbReference>
<organism evidence="9 10">
    <name type="scientific">Parthenolecanium corni</name>
    <dbReference type="NCBI Taxonomy" id="536013"/>
    <lineage>
        <taxon>Eukaryota</taxon>
        <taxon>Metazoa</taxon>
        <taxon>Ecdysozoa</taxon>
        <taxon>Arthropoda</taxon>
        <taxon>Hexapoda</taxon>
        <taxon>Insecta</taxon>
        <taxon>Pterygota</taxon>
        <taxon>Neoptera</taxon>
        <taxon>Paraneoptera</taxon>
        <taxon>Hemiptera</taxon>
        <taxon>Sternorrhyncha</taxon>
        <taxon>Coccoidea</taxon>
        <taxon>Coccidae</taxon>
        <taxon>Parthenolecanium</taxon>
    </lineage>
</organism>
<dbReference type="GO" id="GO:0008296">
    <property type="term" value="F:3'-5'-DNA exonuclease activity"/>
    <property type="evidence" value="ECO:0007669"/>
    <property type="project" value="TreeGrafter"/>
</dbReference>
<keyword evidence="6" id="KW-0460">Magnesium</keyword>
<keyword evidence="4" id="KW-0378">Hydrolase</keyword>
<evidence type="ECO:0000259" key="8">
    <source>
        <dbReference type="SMART" id="SM00479"/>
    </source>
</evidence>
<evidence type="ECO:0000256" key="4">
    <source>
        <dbReference type="ARBA" id="ARBA00022801"/>
    </source>
</evidence>
<dbReference type="SUPFAM" id="SSF53098">
    <property type="entry name" value="Ribonuclease H-like"/>
    <property type="match status" value="1"/>
</dbReference>
<feature type="domain" description="Exonuclease" evidence="8">
    <location>
        <begin position="6"/>
        <end position="312"/>
    </location>
</feature>
<keyword evidence="2" id="KW-0540">Nuclease</keyword>
<protein>
    <recommendedName>
        <fullName evidence="8">Exonuclease domain-containing protein</fullName>
    </recommendedName>
</protein>
<accession>A0AAN9T7T3</accession>
<evidence type="ECO:0000313" key="9">
    <source>
        <dbReference type="EMBL" id="KAK7573453.1"/>
    </source>
</evidence>
<evidence type="ECO:0000256" key="2">
    <source>
        <dbReference type="ARBA" id="ARBA00022722"/>
    </source>
</evidence>
<keyword evidence="10" id="KW-1185">Reference proteome</keyword>
<evidence type="ECO:0000256" key="5">
    <source>
        <dbReference type="ARBA" id="ARBA00022839"/>
    </source>
</evidence>
<gene>
    <name evidence="9" type="ORF">V9T40_010644</name>
</gene>
<dbReference type="GO" id="GO:0003676">
    <property type="term" value="F:nucleic acid binding"/>
    <property type="evidence" value="ECO:0007669"/>
    <property type="project" value="InterPro"/>
</dbReference>
<evidence type="ECO:0000313" key="10">
    <source>
        <dbReference type="Proteomes" id="UP001367676"/>
    </source>
</evidence>
<dbReference type="GO" id="GO:0006308">
    <property type="term" value="P:DNA catabolic process"/>
    <property type="evidence" value="ECO:0007669"/>
    <property type="project" value="TreeGrafter"/>
</dbReference>
<dbReference type="Proteomes" id="UP001367676">
    <property type="component" value="Unassembled WGS sequence"/>
</dbReference>
<dbReference type="InterPro" id="IPR012337">
    <property type="entry name" value="RNaseH-like_sf"/>
</dbReference>
<dbReference type="Pfam" id="PF00929">
    <property type="entry name" value="RNase_T"/>
    <property type="match status" value="1"/>
</dbReference>
<sequence length="329" mass="37657">MISFKSFVFVDLETTGLPFREPDGKRTRITEICMVSVSKEHLLKCADGTNNFCPRVIRKLTLPVNPGKVISDEAARISRLDNFLLEKEDPFNEKVTAVISSFLNTCASPICLVAHNGYVFDFPLLREEFRKFEDVVIPVDVRCSDTRIAFRELKKVNELKKLEYSFPNVIPLIPTSNLTKLSDSNGLRDESPIKFDSEITDIDLAFNEVAQEIERIHSPHKAADEIKNMNETTPKTQPLIPSSTPRTRTGECRKLFTEQIPVRKNVLTSNSCSLRNMYMTLFGEEFANQHEAESDVMAMVKCCAKYGKHIVDWFENNHKLFSEIDYIYK</sequence>
<dbReference type="SMART" id="SM00479">
    <property type="entry name" value="EXOIII"/>
    <property type="match status" value="1"/>
</dbReference>
<dbReference type="GO" id="GO:0005737">
    <property type="term" value="C:cytoplasm"/>
    <property type="evidence" value="ECO:0007669"/>
    <property type="project" value="TreeGrafter"/>
</dbReference>
<evidence type="ECO:0000256" key="6">
    <source>
        <dbReference type="ARBA" id="ARBA00022842"/>
    </source>
</evidence>
<reference evidence="9 10" key="1">
    <citation type="submission" date="2024-03" db="EMBL/GenBank/DDBJ databases">
        <title>Adaptation during the transition from Ophiocordyceps entomopathogen to insect associate is accompanied by gene loss and intensified selection.</title>
        <authorList>
            <person name="Ward C.M."/>
            <person name="Onetto C.A."/>
            <person name="Borneman A.R."/>
        </authorList>
    </citation>
    <scope>NUCLEOTIDE SEQUENCE [LARGE SCALE GENOMIC DNA]</scope>
    <source>
        <strain evidence="9">AWRI1</strain>
        <tissue evidence="9">Single Adult Female</tissue>
    </source>
</reference>
<keyword evidence="3" id="KW-0479">Metal-binding</keyword>
<comment type="cofactor">
    <cofactor evidence="1">
        <name>Mg(2+)</name>
        <dbReference type="ChEBI" id="CHEBI:18420"/>
    </cofactor>
</comment>
<dbReference type="InterPro" id="IPR040393">
    <property type="entry name" value="TREX1/2"/>
</dbReference>
<comment type="caution">
    <text evidence="9">The sequence shown here is derived from an EMBL/GenBank/DDBJ whole genome shotgun (WGS) entry which is preliminary data.</text>
</comment>
<evidence type="ECO:0000256" key="1">
    <source>
        <dbReference type="ARBA" id="ARBA00001946"/>
    </source>
</evidence>
<dbReference type="Gene3D" id="3.30.420.10">
    <property type="entry name" value="Ribonuclease H-like superfamily/Ribonuclease H"/>
    <property type="match status" value="1"/>
</dbReference>
<evidence type="ECO:0000256" key="3">
    <source>
        <dbReference type="ARBA" id="ARBA00022723"/>
    </source>
</evidence>
<dbReference type="PANTHER" id="PTHR13058:SF19">
    <property type="entry name" value="LD40940P"/>
    <property type="match status" value="1"/>
</dbReference>
<comment type="similarity">
    <text evidence="7">Belongs to the exonuclease superfamily. TREX family.</text>
</comment>
<keyword evidence="5" id="KW-0269">Exonuclease</keyword>
<dbReference type="AlphaFoldDB" id="A0AAN9T7T3"/>